<name>A0A0D7W5T6_9FLAO</name>
<keyword evidence="3" id="KW-0285">Flavoprotein</keyword>
<evidence type="ECO:0000313" key="8">
    <source>
        <dbReference type="Proteomes" id="UP000032361"/>
    </source>
</evidence>
<evidence type="ECO:0000313" key="7">
    <source>
        <dbReference type="EMBL" id="KJD34480.1"/>
    </source>
</evidence>
<evidence type="ECO:0000256" key="3">
    <source>
        <dbReference type="ARBA" id="ARBA00022630"/>
    </source>
</evidence>
<protein>
    <submittedName>
        <fullName evidence="7">Nitroreductase</fullName>
    </submittedName>
</protein>
<dbReference type="PATRIC" id="fig|1382798.3.peg.285"/>
<keyword evidence="8" id="KW-1185">Reference proteome</keyword>
<comment type="caution">
    <text evidence="7">The sequence shown here is derived from an EMBL/GenBank/DDBJ whole genome shotgun (WGS) entry which is preliminary data.</text>
</comment>
<keyword evidence="4" id="KW-0288">FMN</keyword>
<dbReference type="InterPro" id="IPR029479">
    <property type="entry name" value="Nitroreductase"/>
</dbReference>
<proteinExistence type="inferred from homology"/>
<evidence type="ECO:0000259" key="6">
    <source>
        <dbReference type="Pfam" id="PF00881"/>
    </source>
</evidence>
<dbReference type="AlphaFoldDB" id="A0A0D7W5T6"/>
<evidence type="ECO:0000256" key="4">
    <source>
        <dbReference type="ARBA" id="ARBA00022643"/>
    </source>
</evidence>
<dbReference type="Pfam" id="PF00881">
    <property type="entry name" value="Nitroreductase"/>
    <property type="match status" value="1"/>
</dbReference>
<dbReference type="PANTHER" id="PTHR43673:SF2">
    <property type="entry name" value="NITROREDUCTASE"/>
    <property type="match status" value="1"/>
</dbReference>
<organism evidence="7 8">
    <name type="scientific">Neotamlana nanhaiensis</name>
    <dbReference type="NCBI Taxonomy" id="1382798"/>
    <lineage>
        <taxon>Bacteria</taxon>
        <taxon>Pseudomonadati</taxon>
        <taxon>Bacteroidota</taxon>
        <taxon>Flavobacteriia</taxon>
        <taxon>Flavobacteriales</taxon>
        <taxon>Flavobacteriaceae</taxon>
        <taxon>Neotamlana</taxon>
    </lineage>
</organism>
<comment type="similarity">
    <text evidence="2">Belongs to the nitroreductase family.</text>
</comment>
<feature type="domain" description="Nitroreductase" evidence="6">
    <location>
        <begin position="8"/>
        <end position="185"/>
    </location>
</feature>
<dbReference type="PANTHER" id="PTHR43673">
    <property type="entry name" value="NAD(P)H NITROREDUCTASE YDGI-RELATED"/>
    <property type="match status" value="1"/>
</dbReference>
<evidence type="ECO:0000256" key="2">
    <source>
        <dbReference type="ARBA" id="ARBA00007118"/>
    </source>
</evidence>
<dbReference type="Gene3D" id="3.40.109.10">
    <property type="entry name" value="NADH Oxidase"/>
    <property type="match status" value="1"/>
</dbReference>
<dbReference type="InterPro" id="IPR000415">
    <property type="entry name" value="Nitroreductase-like"/>
</dbReference>
<dbReference type="STRING" id="1382798.PK35_01410"/>
<comment type="cofactor">
    <cofactor evidence="1">
        <name>FMN</name>
        <dbReference type="ChEBI" id="CHEBI:58210"/>
    </cofactor>
</comment>
<dbReference type="RefSeq" id="WP_044624864.1">
    <property type="nucleotide sequence ID" value="NZ_JTDV01000001.1"/>
</dbReference>
<dbReference type="EMBL" id="JTDV01000001">
    <property type="protein sequence ID" value="KJD34480.1"/>
    <property type="molecule type" value="Genomic_DNA"/>
</dbReference>
<reference evidence="7 8" key="1">
    <citation type="journal article" date="2015" name="Antonie Van Leeuwenhoek">
        <title>Tamlana nanhaiensis sp. nov., isolated from surface seawater collected from the South China Sea.</title>
        <authorList>
            <person name="Liu X."/>
            <person name="Lai Q."/>
            <person name="Du Y."/>
            <person name="Li G."/>
            <person name="Sun F."/>
            <person name="Shao Z."/>
        </authorList>
    </citation>
    <scope>NUCLEOTIDE SEQUENCE [LARGE SCALE GENOMIC DNA]</scope>
    <source>
        <strain evidence="7 8">FHC16</strain>
    </source>
</reference>
<dbReference type="GO" id="GO:0016491">
    <property type="term" value="F:oxidoreductase activity"/>
    <property type="evidence" value="ECO:0007669"/>
    <property type="project" value="UniProtKB-KW"/>
</dbReference>
<dbReference type="OrthoDB" id="9809288at2"/>
<dbReference type="Proteomes" id="UP000032361">
    <property type="component" value="Unassembled WGS sequence"/>
</dbReference>
<evidence type="ECO:0000256" key="5">
    <source>
        <dbReference type="ARBA" id="ARBA00023002"/>
    </source>
</evidence>
<sequence length="211" mass="23945">MNLIENLNWRHAVKAYNPNKKVSQENIDKIVEAARLAPSSSGLQPFQVLVVTNQDIKEKLVEGALNPECMRDCSHVIVFAAWDKYTEERIDTVYDFTTDERGLPRGRFSSYTDKLKELYLNQSADENFAHIARQTYIALGLALAQAAELKVDTTPAEGFSNTVVDKVLDLDKLGLKSVSLMYVGYADDENNWMASMKKVRTPKEDFIIEYK</sequence>
<evidence type="ECO:0000256" key="1">
    <source>
        <dbReference type="ARBA" id="ARBA00001917"/>
    </source>
</evidence>
<keyword evidence="5" id="KW-0560">Oxidoreductase</keyword>
<dbReference type="SUPFAM" id="SSF55469">
    <property type="entry name" value="FMN-dependent nitroreductase-like"/>
    <property type="match status" value="1"/>
</dbReference>
<accession>A0A0D7W5T6</accession>
<gene>
    <name evidence="7" type="ORF">PK35_01410</name>
</gene>